<name>A0A023E0F2_9PROT</name>
<accession>A0A023E0F2</accession>
<dbReference type="EMBL" id="BAUP01000102">
    <property type="protein sequence ID" value="GAJ46477.1"/>
    <property type="molecule type" value="Genomic_DNA"/>
</dbReference>
<sequence>MSFLKDAFVPVFASDNIYDECLWLYGIEVSILTFFDQDQNLFYKVFWLLAYFNAPNTITKLKN</sequence>
<organism evidence="1 2">
    <name type="scientific">Holospora elegans E1</name>
    <dbReference type="NCBI Taxonomy" id="1427503"/>
    <lineage>
        <taxon>Bacteria</taxon>
        <taxon>Pseudomonadati</taxon>
        <taxon>Pseudomonadota</taxon>
        <taxon>Alphaproteobacteria</taxon>
        <taxon>Holosporales</taxon>
        <taxon>Holosporaceae</taxon>
        <taxon>Holospora</taxon>
    </lineage>
</organism>
<proteinExistence type="predicted"/>
<comment type="caution">
    <text evidence="1">The sequence shown here is derived from an EMBL/GenBank/DDBJ whole genome shotgun (WGS) entry which is preliminary data.</text>
</comment>
<dbReference type="STRING" id="1427503.HE1_00812"/>
<dbReference type="AlphaFoldDB" id="A0A023E0F2"/>
<evidence type="ECO:0000313" key="2">
    <source>
        <dbReference type="Proteomes" id="UP000024842"/>
    </source>
</evidence>
<gene>
    <name evidence="1" type="ORF">HE1_00812</name>
</gene>
<keyword evidence="2" id="KW-1185">Reference proteome</keyword>
<reference evidence="1 2" key="1">
    <citation type="journal article" date="2014" name="FEMS Microbiol. Lett.">
        <title>Draft genome sequences of three Holospora species (Holospora obtusa, Holospora undulata, and Holospora elegans), endonuclear symbiotic bacteria of the ciliate Paramecium caudatum.</title>
        <authorList>
            <person name="Dohra H."/>
            <person name="Tanaka K."/>
            <person name="Suzuki T."/>
            <person name="Fujishima M."/>
            <person name="Suzuki H."/>
        </authorList>
    </citation>
    <scope>NUCLEOTIDE SEQUENCE [LARGE SCALE GENOMIC DNA]</scope>
    <source>
        <strain evidence="1 2">E1</strain>
    </source>
</reference>
<dbReference type="Proteomes" id="UP000024842">
    <property type="component" value="Unassembled WGS sequence"/>
</dbReference>
<evidence type="ECO:0000313" key="1">
    <source>
        <dbReference type="EMBL" id="GAJ46477.1"/>
    </source>
</evidence>
<protein>
    <submittedName>
        <fullName evidence="1">Uncharacterized protein</fullName>
    </submittedName>
</protein>